<reference evidence="1 2" key="1">
    <citation type="submission" date="2016-10" db="EMBL/GenBank/DDBJ databases">
        <authorList>
            <person name="de Groot N.N."/>
        </authorList>
    </citation>
    <scope>NUCLEOTIDE SEQUENCE [LARGE SCALE GENOMIC DNA]</scope>
    <source>
        <strain evidence="1 2">HL3</strain>
    </source>
</reference>
<name>A0A1I1WNV7_9GAMM</name>
<proteinExistence type="predicted"/>
<dbReference type="EMBL" id="FOMJ01000015">
    <property type="protein sequence ID" value="SFD95103.1"/>
    <property type="molecule type" value="Genomic_DNA"/>
</dbReference>
<accession>A0A1I1WNV7</accession>
<evidence type="ECO:0000313" key="1">
    <source>
        <dbReference type="EMBL" id="SFD95103.1"/>
    </source>
</evidence>
<dbReference type="AlphaFoldDB" id="A0A1I1WNV7"/>
<gene>
    <name evidence="1" type="ORF">SAMN05660831_02670</name>
</gene>
<dbReference type="OrthoDB" id="7769439at2"/>
<dbReference type="InterPro" id="IPR001668">
    <property type="entry name" value="Mob_Pre"/>
</dbReference>
<evidence type="ECO:0000313" key="2">
    <source>
        <dbReference type="Proteomes" id="UP000198611"/>
    </source>
</evidence>
<protein>
    <submittedName>
        <fullName evidence="1">Plasmid recombination enzyme</fullName>
    </submittedName>
</protein>
<organism evidence="1 2">
    <name type="scientific">Thiohalospira halophila DSM 15071</name>
    <dbReference type="NCBI Taxonomy" id="1123397"/>
    <lineage>
        <taxon>Bacteria</taxon>
        <taxon>Pseudomonadati</taxon>
        <taxon>Pseudomonadota</taxon>
        <taxon>Gammaproteobacteria</taxon>
        <taxon>Thiohalospirales</taxon>
        <taxon>Thiohalospiraceae</taxon>
        <taxon>Thiohalospira</taxon>
    </lineage>
</organism>
<dbReference type="GO" id="GO:0006310">
    <property type="term" value="P:DNA recombination"/>
    <property type="evidence" value="ECO:0007669"/>
    <property type="project" value="InterPro"/>
</dbReference>
<dbReference type="STRING" id="1123397.SAMN05660831_02670"/>
<dbReference type="GO" id="GO:0003677">
    <property type="term" value="F:DNA binding"/>
    <property type="evidence" value="ECO:0007669"/>
    <property type="project" value="InterPro"/>
</dbReference>
<dbReference type="RefSeq" id="WP_093429272.1">
    <property type="nucleotide sequence ID" value="NZ_FOMJ01000015.1"/>
</dbReference>
<sequence length="175" mass="19714">MAAEQKAVSVRVERMTRNEYRHQRAHDTRTAIPAYADAERVHLNRVLVEYPDTNLMVEGIQASRRNRHRRGETRRAPTTLRKDGVVGVKGILTFSHEAQPIIKELSTAEQDRLYRKAADAVAAEFNASLVGLVVHADEQAPHAHFVLPGFDQKGRPLSERMTDSLYSHLQDVVGV</sequence>
<dbReference type="Proteomes" id="UP000198611">
    <property type="component" value="Unassembled WGS sequence"/>
</dbReference>
<dbReference type="CDD" id="cd17242">
    <property type="entry name" value="MobM_relaxase"/>
    <property type="match status" value="1"/>
</dbReference>
<dbReference type="Gene3D" id="3.30.930.30">
    <property type="match status" value="1"/>
</dbReference>
<dbReference type="Pfam" id="PF01076">
    <property type="entry name" value="Mob_Pre"/>
    <property type="match status" value="1"/>
</dbReference>
<keyword evidence="2" id="KW-1185">Reference proteome</keyword>